<gene>
    <name evidence="3" type="ORF">B7463_g4392</name>
</gene>
<dbReference type="GO" id="GO:0006307">
    <property type="term" value="P:DNA alkylation repair"/>
    <property type="evidence" value="ECO:0007669"/>
    <property type="project" value="InterPro"/>
</dbReference>
<reference evidence="3 4" key="1">
    <citation type="submission" date="2018-05" db="EMBL/GenBank/DDBJ databases">
        <title>Draft genome sequence of Scytalidium lignicola DSM 105466, a ubiquitous saprotrophic fungus.</title>
        <authorList>
            <person name="Buettner E."/>
            <person name="Gebauer A.M."/>
            <person name="Hofrichter M."/>
            <person name="Liers C."/>
            <person name="Kellner H."/>
        </authorList>
    </citation>
    <scope>NUCLEOTIDE SEQUENCE [LARGE SCALE GENOMIC DNA]</scope>
    <source>
        <strain evidence="3 4">DSM 105466</strain>
    </source>
</reference>
<organism evidence="3 4">
    <name type="scientific">Scytalidium lignicola</name>
    <name type="common">Hyphomycete</name>
    <dbReference type="NCBI Taxonomy" id="5539"/>
    <lineage>
        <taxon>Eukaryota</taxon>
        <taxon>Fungi</taxon>
        <taxon>Dikarya</taxon>
        <taxon>Ascomycota</taxon>
        <taxon>Pezizomycotina</taxon>
        <taxon>Leotiomycetes</taxon>
        <taxon>Leotiomycetes incertae sedis</taxon>
        <taxon>Scytalidium</taxon>
    </lineage>
</organism>
<keyword evidence="4" id="KW-1185">Reference proteome</keyword>
<name>A0A3E2HEZ2_SCYLI</name>
<dbReference type="GO" id="GO:0005634">
    <property type="term" value="C:nucleus"/>
    <property type="evidence" value="ECO:0007669"/>
    <property type="project" value="TreeGrafter"/>
</dbReference>
<dbReference type="AlphaFoldDB" id="A0A3E2HEZ2"/>
<evidence type="ECO:0000313" key="4">
    <source>
        <dbReference type="Proteomes" id="UP000258309"/>
    </source>
</evidence>
<feature type="region of interest" description="Disordered" evidence="1">
    <location>
        <begin position="132"/>
        <end position="164"/>
    </location>
</feature>
<dbReference type="Gene3D" id="3.90.1140.10">
    <property type="entry name" value="Cyclic phosphodiesterase"/>
    <property type="match status" value="1"/>
</dbReference>
<feature type="non-terminal residue" evidence="3">
    <location>
        <position position="1"/>
    </location>
</feature>
<sequence>MPPKPPKPTPAHSKHLTHFLCIPLVTPTSRPQLQTSLSRFRADLTSNVNTNTITNTTSQSSQLPSQSSQLSSSASLPPAGKIEPRPTIPPKAIRPVGTIHLTLGVMSLVTPEKVQRAVDVLRGLDLKGLLLRSSSSGSSSSTGSNNRRNGEKEESRAGARSELESDAAVVDELKVTLKGVSSMNDPTKTSVLYTAPVDHDGRLRRFCLGIRDIFMAADLMVADTRPLLLHATVLNTVYVPGVKRKGGPSARNGRGGGGGRKERLTLDARDILERYRDMEWMSGVRVEKVAICRMGARKVEGGEEGDEEYFVESEIEIP</sequence>
<feature type="compositionally biased region" description="Low complexity" evidence="1">
    <location>
        <begin position="51"/>
        <end position="79"/>
    </location>
</feature>
<dbReference type="Pfam" id="PF10469">
    <property type="entry name" value="AKAP7_NLS"/>
    <property type="match status" value="1"/>
</dbReference>
<feature type="compositionally biased region" description="Basic and acidic residues" evidence="1">
    <location>
        <begin position="148"/>
        <end position="163"/>
    </location>
</feature>
<feature type="domain" description="A-kinase anchor protein 7-like phosphoesterase" evidence="2">
    <location>
        <begin position="17"/>
        <end position="299"/>
    </location>
</feature>
<dbReference type="InterPro" id="IPR019510">
    <property type="entry name" value="AKAP7-like_phosphoesterase"/>
</dbReference>
<evidence type="ECO:0000313" key="3">
    <source>
        <dbReference type="EMBL" id="RFU31986.1"/>
    </source>
</evidence>
<feature type="compositionally biased region" description="Low complexity" evidence="1">
    <location>
        <begin position="132"/>
        <end position="147"/>
    </location>
</feature>
<accession>A0A3E2HEZ2</accession>
<dbReference type="PANTHER" id="PTHR13360">
    <property type="entry name" value="ACTIVATING SIGNAL COINTEGRATOR 1 COMPLEX SUBUNIT 1"/>
    <property type="match status" value="1"/>
</dbReference>
<proteinExistence type="predicted"/>
<feature type="non-terminal residue" evidence="3">
    <location>
        <position position="318"/>
    </location>
</feature>
<dbReference type="OrthoDB" id="277832at2759"/>
<dbReference type="EMBL" id="NCSJ02000064">
    <property type="protein sequence ID" value="RFU31986.1"/>
    <property type="molecule type" value="Genomic_DNA"/>
</dbReference>
<dbReference type="Proteomes" id="UP000258309">
    <property type="component" value="Unassembled WGS sequence"/>
</dbReference>
<protein>
    <recommendedName>
        <fullName evidence="2">A-kinase anchor protein 7-like phosphoesterase domain-containing protein</fullName>
    </recommendedName>
</protein>
<dbReference type="GO" id="GO:0006355">
    <property type="term" value="P:regulation of DNA-templated transcription"/>
    <property type="evidence" value="ECO:0007669"/>
    <property type="project" value="TreeGrafter"/>
</dbReference>
<evidence type="ECO:0000259" key="2">
    <source>
        <dbReference type="Pfam" id="PF10469"/>
    </source>
</evidence>
<dbReference type="STRING" id="5539.A0A3E2HEZ2"/>
<dbReference type="PANTHER" id="PTHR13360:SF1">
    <property type="entry name" value="ACTIVATING SIGNAL COINTEGRATOR 1 COMPLEX SUBUNIT 1"/>
    <property type="match status" value="1"/>
</dbReference>
<dbReference type="InterPro" id="IPR009210">
    <property type="entry name" value="ASCC1"/>
</dbReference>
<feature type="region of interest" description="Disordered" evidence="1">
    <location>
        <begin position="51"/>
        <end position="93"/>
    </location>
</feature>
<evidence type="ECO:0000256" key="1">
    <source>
        <dbReference type="SAM" id="MobiDB-lite"/>
    </source>
</evidence>
<comment type="caution">
    <text evidence="3">The sequence shown here is derived from an EMBL/GenBank/DDBJ whole genome shotgun (WGS) entry which is preliminary data.</text>
</comment>
<dbReference type="OMA" id="LYPFCVK"/>